<evidence type="ECO:0000313" key="1">
    <source>
        <dbReference type="EMBL" id="CBA28301.1"/>
    </source>
</evidence>
<protein>
    <submittedName>
        <fullName evidence="1">Uncharacterized protein</fullName>
    </submittedName>
</protein>
<reference evidence="1" key="1">
    <citation type="journal article" date="2010" name="Nature">
        <title>The dynamic genome of Hydra.</title>
        <authorList>
            <person name="Chapman J.A."/>
            <person name="Kirkness E.F."/>
            <person name="Simakov O."/>
            <person name="Hampson S.E."/>
            <person name="Mitros T."/>
            <person name="Weinmaier T."/>
            <person name="Rattei T."/>
            <person name="Balasubramanian P.G."/>
            <person name="Borman J."/>
            <person name="Busam D."/>
            <person name="Disbennett K."/>
            <person name="Pfannkoch C."/>
            <person name="Sumin N."/>
            <person name="Sutton G."/>
            <person name="Viswanathan L."/>
            <person name="Walenz B."/>
            <person name="Goodstein D.M."/>
            <person name="Hellsten U."/>
            <person name="Kawashima T."/>
            <person name="Prochnik S.E."/>
            <person name="Putnam N.H."/>
            <person name="Shu S."/>
            <person name="Blumberg B."/>
            <person name="Dana C.E."/>
            <person name="Gee L."/>
            <person name="Kibler D.F."/>
            <person name="Law L."/>
            <person name="Lindgens D."/>
            <person name="Martinez D.E."/>
            <person name="Peng J."/>
            <person name="Wigge P.A."/>
            <person name="Bertulat B."/>
            <person name="Guder C."/>
            <person name="Nakamura Y."/>
            <person name="Ozbek S."/>
            <person name="Watanabe H."/>
            <person name="Khalturin K."/>
            <person name="Hemmrich G."/>
            <person name="Franke A."/>
            <person name="Augustin R."/>
            <person name="Fraune S."/>
            <person name="Hayakawa E."/>
            <person name="Hayakawa S."/>
            <person name="Hirose M."/>
            <person name="Hwang J."/>
            <person name="Ikeo K."/>
            <person name="Nishimiya-Fujisawa C."/>
            <person name="Ogura A."/>
            <person name="Takahashi T."/>
            <person name="Steinmetz P.R."/>
            <person name="Zhang X."/>
            <person name="Aufschnaiter R."/>
            <person name="Eder M.K."/>
            <person name="Gorny A.K."/>
            <person name="Salvenmoser W."/>
            <person name="Heimberg A.M."/>
            <person name="Wheeler B.M."/>
            <person name="Peterson K.J."/>
            <person name="Boettger A."/>
            <person name="Tischler P."/>
            <person name="Wolf A."/>
            <person name="Gojobori T."/>
            <person name="Remington K.A."/>
            <person name="Strausberg R.L."/>
            <person name="Venter J."/>
            <person name="Technau U."/>
            <person name="Hobmayer B."/>
            <person name="Bosch T.C."/>
            <person name="Holstein T.W."/>
            <person name="Fujisawa T."/>
            <person name="Bode H.R."/>
            <person name="David C.N."/>
            <person name="Rokhsar D.S."/>
            <person name="Steele R.E."/>
        </authorList>
    </citation>
    <scope>NUCLEOTIDE SEQUENCE</scope>
</reference>
<proteinExistence type="predicted"/>
<organism evidence="1">
    <name type="scientific">Curvibacter symbiont subsp. Hydra magnipapillata</name>
    <dbReference type="NCBI Taxonomy" id="667019"/>
    <lineage>
        <taxon>Bacteria</taxon>
        <taxon>Pseudomonadati</taxon>
        <taxon>Pseudomonadota</taxon>
        <taxon>Betaproteobacteria</taxon>
        <taxon>Burkholderiales</taxon>
        <taxon>Comamonadaceae</taxon>
        <taxon>Curvibacter</taxon>
    </lineage>
</organism>
<gene>
    <name evidence="1" type="ORF">Csp_A06580</name>
</gene>
<dbReference type="AlphaFoldDB" id="C9Y957"/>
<sequence>MLLYQLVNFENEALDVARIIRCQLKVSMAQGYRWIEWNESIKAITPYPDVSIVYAKELSWRDLASVLNDAKSMNVIVLGNSSGILALPCFKDNFDVCELNAFMHGQLQETASPRRKNPQSKWVETIPMPLPNMKPASMFER</sequence>
<accession>C9Y957</accession>
<name>C9Y957_CURXX</name>
<dbReference type="EMBL" id="FN543104">
    <property type="protein sequence ID" value="CBA28301.1"/>
    <property type="molecule type" value="Genomic_DNA"/>
</dbReference>